<evidence type="ECO:0000313" key="3">
    <source>
        <dbReference type="EMBL" id="CAL6036202.1"/>
    </source>
</evidence>
<reference evidence="2" key="1">
    <citation type="submission" date="2023-06" db="EMBL/GenBank/DDBJ databases">
        <authorList>
            <person name="Kurt Z."/>
        </authorList>
    </citation>
    <scope>NUCLEOTIDE SEQUENCE</scope>
</reference>
<keyword evidence="4" id="KW-1185">Reference proteome</keyword>
<evidence type="ECO:0000256" key="1">
    <source>
        <dbReference type="SAM" id="Coils"/>
    </source>
</evidence>
<dbReference type="Proteomes" id="UP001642409">
    <property type="component" value="Unassembled WGS sequence"/>
</dbReference>
<dbReference type="Gene3D" id="1.20.120.20">
    <property type="entry name" value="Apolipoprotein"/>
    <property type="match status" value="1"/>
</dbReference>
<reference evidence="3 4" key="2">
    <citation type="submission" date="2024-07" db="EMBL/GenBank/DDBJ databases">
        <authorList>
            <person name="Akdeniz Z."/>
        </authorList>
    </citation>
    <scope>NUCLEOTIDE SEQUENCE [LARGE SCALE GENOMIC DNA]</scope>
</reference>
<dbReference type="Gene3D" id="2.160.20.110">
    <property type="match status" value="1"/>
</dbReference>
<organism evidence="2">
    <name type="scientific">Hexamita inflata</name>
    <dbReference type="NCBI Taxonomy" id="28002"/>
    <lineage>
        <taxon>Eukaryota</taxon>
        <taxon>Metamonada</taxon>
        <taxon>Diplomonadida</taxon>
        <taxon>Hexamitidae</taxon>
        <taxon>Hexamitinae</taxon>
        <taxon>Hexamita</taxon>
    </lineage>
</organism>
<comment type="caution">
    <text evidence="2">The sequence shown here is derived from an EMBL/GenBank/DDBJ whole genome shotgun (WGS) entry which is preliminary data.</text>
</comment>
<feature type="coiled-coil region" evidence="1">
    <location>
        <begin position="428"/>
        <end position="455"/>
    </location>
</feature>
<gene>
    <name evidence="3" type="ORF">HINF_LOCUS36297</name>
    <name evidence="2" type="ORF">HINF_LOCUS41788</name>
</gene>
<protein>
    <submittedName>
        <fullName evidence="2">Uncharacterized protein</fullName>
    </submittedName>
</protein>
<accession>A0AA86QA19</accession>
<keyword evidence="1" id="KW-0175">Coiled coil</keyword>
<name>A0AA86QA19_9EUKA</name>
<evidence type="ECO:0000313" key="4">
    <source>
        <dbReference type="Proteomes" id="UP001642409"/>
    </source>
</evidence>
<dbReference type="EMBL" id="CAXDID020000133">
    <property type="protein sequence ID" value="CAL6036202.1"/>
    <property type="molecule type" value="Genomic_DNA"/>
</dbReference>
<sequence>MKGALLCTICDVTVTSSTMIFVASGQQLSGLLLESKNIIKITFSFIQYKFISIQSSGIVNVINSKVLYFSIMESKMSGYNFNVTNTTGYISAIVNYNLQIYFTNLEICVINTTKFGISQNIIIDQTGVESLQCVDICGSLILAYGLCVDQFNYSQINNDVYECLYPFEYSVDQCVCAEEYLLNDSKCLNIINELTNIQLSIILGNKQIDSLQQNMNMLEQAQIEIHQNINKYIQDNVSILDKRIADNMTIYNQKILGEDNKLLQKIVDNSSVLENRIISNASAIYQRIADNITILNNKLSQAIIGNYTTLDQNIQDYVTAINQSILTGYNILRQNIFDNTSRLDQRIIQNISNLNSLIENTTAKLTQNIKDNTTNLDKRIEESITNVYSTISSGNSKLLQNIMDNSTTLDNRILNNITCLNNNFTSNITTINTLIQQLQDQIDLLQNKQDKLPLEMLNNMFTQENYEATELWMICGQPAFVQTFDIVSITNTIVASNFTNGSVFGSLINVQNAFIDIQGGVYASVVQPLFAAQNQFYNIKVQIGTQIVGSGQILSGNIAIIINQLIVLSKIGTIIKINSMLQLQILQTQSISTNVKDMNINLDVEASTGNLCLVGSLIGQMNIINYEVSGTYETQGSMSLGASTLSYSNVMVKHVNFAPQSYVYGNQSSYLFRIVSSSMIEISRSTIIVGNQQLQFVLGSLTTTSTQYQQFGGLVLQITETRLVVAEISYTSNFTCTTQFMMKSGLLLGMSISTSSQVIIHGMCAQLTIDANTSLNSLGIVGYVEGNVTVKQANIVTNISAVTMNCLGVVGNITRLSKLSSFSELLLQQQLQYTSGGSNSALVGYLYTQTSTLINIQLSYILQNGTGISGGFIAQSKSDVSIKDCVINNIIIVSTGNSGVITGQSAVNLIVQNIIIISCFINSSQYVGGIIGNIDSNITVQNGDLQNSTLISGLNLGGYIGIIQIGHQVQINNSNASNIIIISLKSNSAGTIIGLSNANDSVFGSHTKNINISTLNGGAGSGSIIAYSIVNASVIDCHSENILINSTTRGTGGIIGWSNLSIIVDCSILNTQIESTLVVGGISGFQNNNSMIISCQSDHNSLNSADCVGGIIGNTNITLTQIKNTSSQNCNITSTGSVAGGILGISGTVTVDSCFVNYLSIISGTQSGGMIGITFNYAGSIIIQNVTVQNIIMQSLIGNSIGGIIGIVYLDTFINKAKIYNITICTNQFATGAGGVVGYSLSNMKIVNCVVNNLNINSTSGSGGIIGYSNITTIINCSVTNSYINSTSNIGGIIGYQIANTTVVDSQTLIQNASVRNVSLSSVSSYYCGGLIGYYNSSIHDLSINASTINSIAITSKAQQAGIIVGKSLLTLYSVTNSGSDGVNTINNVVQANCDNFIFTSNVKGC</sequence>
<proteinExistence type="predicted"/>
<dbReference type="EMBL" id="CATOUU010000845">
    <property type="protein sequence ID" value="CAI9954143.1"/>
    <property type="molecule type" value="Genomic_DNA"/>
</dbReference>
<evidence type="ECO:0000313" key="2">
    <source>
        <dbReference type="EMBL" id="CAI9954143.1"/>
    </source>
</evidence>